<evidence type="ECO:0000256" key="6">
    <source>
        <dbReference type="ARBA" id="ARBA00023029"/>
    </source>
</evidence>
<dbReference type="AlphaFoldDB" id="A0A1Z4C4I2"/>
<evidence type="ECO:0000256" key="4">
    <source>
        <dbReference type="ARBA" id="ARBA00022741"/>
    </source>
</evidence>
<dbReference type="PANTHER" id="PTHR45866">
    <property type="entry name" value="DNA GYRASE/TOPOISOMERASE SUBUNIT B"/>
    <property type="match status" value="1"/>
</dbReference>
<dbReference type="EC" id="5.6.2.2" evidence="3"/>
<proteinExistence type="inferred from homology"/>
<evidence type="ECO:0000259" key="9">
    <source>
        <dbReference type="SMART" id="SM00387"/>
    </source>
</evidence>
<dbReference type="OrthoDB" id="9802808at2"/>
<feature type="domain" description="Histidine kinase/HSP90-like ATPase" evidence="9">
    <location>
        <begin position="20"/>
        <end position="165"/>
    </location>
</feature>
<dbReference type="EMBL" id="CP022129">
    <property type="protein sequence ID" value="ASF48384.1"/>
    <property type="molecule type" value="Genomic_DNA"/>
</dbReference>
<evidence type="ECO:0000256" key="5">
    <source>
        <dbReference type="ARBA" id="ARBA00022840"/>
    </source>
</evidence>
<dbReference type="InterPro" id="IPR014721">
    <property type="entry name" value="Ribsml_uS5_D2-typ_fold_subgr"/>
</dbReference>
<dbReference type="RefSeq" id="WP_088621253.1">
    <property type="nucleotide sequence ID" value="NZ_CP022129.1"/>
</dbReference>
<accession>A0A1Z4C4I2</accession>
<dbReference type="KEGG" id="mpsy:CEK71_21255"/>
<dbReference type="Proteomes" id="UP000197019">
    <property type="component" value="Chromosome"/>
</dbReference>
<keyword evidence="4" id="KW-0547">Nucleotide-binding</keyword>
<gene>
    <name evidence="10" type="ORF">CEK71_21255</name>
</gene>
<dbReference type="SUPFAM" id="SSF54211">
    <property type="entry name" value="Ribosomal protein S5 domain 2-like"/>
    <property type="match status" value="1"/>
</dbReference>
<dbReference type="Gene3D" id="3.30.565.10">
    <property type="entry name" value="Histidine kinase-like ATPase, C-terminal domain"/>
    <property type="match status" value="1"/>
</dbReference>
<keyword evidence="6" id="KW-0799">Topoisomerase</keyword>
<keyword evidence="11" id="KW-1185">Reference proteome</keyword>
<dbReference type="InterPro" id="IPR020568">
    <property type="entry name" value="Ribosomal_Su5_D2-typ_SF"/>
</dbReference>
<evidence type="ECO:0000256" key="8">
    <source>
        <dbReference type="ARBA" id="ARBA00023235"/>
    </source>
</evidence>
<evidence type="ECO:0000256" key="3">
    <source>
        <dbReference type="ARBA" id="ARBA00012895"/>
    </source>
</evidence>
<keyword evidence="7" id="KW-0238">DNA-binding</keyword>
<keyword evidence="5" id="KW-0067">ATP-binding</keyword>
<dbReference type="GO" id="GO:0003918">
    <property type="term" value="F:DNA topoisomerase type II (double strand cut, ATP-hydrolyzing) activity"/>
    <property type="evidence" value="ECO:0007669"/>
    <property type="project" value="UniProtKB-EC"/>
</dbReference>
<reference evidence="10 11" key="1">
    <citation type="submission" date="2017-06" db="EMBL/GenBank/DDBJ databases">
        <title>Genome Sequencing of the methanotroph Methylovulum psychrotolerants str. HV10-M2 isolated from a high-altitude environment.</title>
        <authorList>
            <person name="Mateos-Rivera A."/>
        </authorList>
    </citation>
    <scope>NUCLEOTIDE SEQUENCE [LARGE SCALE GENOMIC DNA]</scope>
    <source>
        <strain evidence="10 11">HV10_M2</strain>
    </source>
</reference>
<sequence length="334" mass="36509">MPIELKEAVRKRPGMYLGDIDYDAANNVVHELVANAIDLFLAGLATTINIQIKDNLIVVTDDGPGLPFSQKSPHDPSASLVEHFLTYRHNHPTADNHAPHVHVFKGGLGLAVLNAVAAQLHIESSDGNGLWVQDFGRGDVLSPAHCQSGLFCKGTRIELALDPLIFGDRTPDLYELRKTIFELAHFYPGLIFELGEERFHSKNGFLDLAYFSWNKPTKSAAAPKSFYYQGKSGDIAFQVAALGESATETAFRSWVNGCATVENGTHVQGLANALAAIGWQPQVALIHLVMYDPRYAGPCKDALRTPEVTRVLEEALAAPLRDFYHAQSGLPLRG</sequence>
<organism evidence="10 11">
    <name type="scientific">Methylovulum psychrotolerans</name>
    <dbReference type="NCBI Taxonomy" id="1704499"/>
    <lineage>
        <taxon>Bacteria</taxon>
        <taxon>Pseudomonadati</taxon>
        <taxon>Pseudomonadota</taxon>
        <taxon>Gammaproteobacteria</taxon>
        <taxon>Methylococcales</taxon>
        <taxon>Methylococcaceae</taxon>
        <taxon>Methylovulum</taxon>
    </lineage>
</organism>
<dbReference type="InterPro" id="IPR003594">
    <property type="entry name" value="HATPase_dom"/>
</dbReference>
<protein>
    <recommendedName>
        <fullName evidence="3">DNA topoisomerase (ATP-hydrolyzing)</fullName>
        <ecNumber evidence="3">5.6.2.2</ecNumber>
    </recommendedName>
</protein>
<dbReference type="SUPFAM" id="SSF55874">
    <property type="entry name" value="ATPase domain of HSP90 chaperone/DNA topoisomerase II/histidine kinase"/>
    <property type="match status" value="1"/>
</dbReference>
<evidence type="ECO:0000256" key="2">
    <source>
        <dbReference type="ARBA" id="ARBA00010708"/>
    </source>
</evidence>
<dbReference type="SMART" id="SM00387">
    <property type="entry name" value="HATPase_c"/>
    <property type="match status" value="1"/>
</dbReference>
<dbReference type="GO" id="GO:0003677">
    <property type="term" value="F:DNA binding"/>
    <property type="evidence" value="ECO:0007669"/>
    <property type="project" value="UniProtKB-KW"/>
</dbReference>
<evidence type="ECO:0000256" key="1">
    <source>
        <dbReference type="ARBA" id="ARBA00000185"/>
    </source>
</evidence>
<dbReference type="PRINTS" id="PR00418">
    <property type="entry name" value="TPI2FAMILY"/>
</dbReference>
<dbReference type="InterPro" id="IPR036890">
    <property type="entry name" value="HATPase_C_sf"/>
</dbReference>
<name>A0A1Z4C4I2_9GAMM</name>
<dbReference type="Pfam" id="PF02518">
    <property type="entry name" value="HATPase_c"/>
    <property type="match status" value="1"/>
</dbReference>
<keyword evidence="8" id="KW-0413">Isomerase</keyword>
<comment type="catalytic activity">
    <reaction evidence="1">
        <text>ATP-dependent breakage, passage and rejoining of double-stranded DNA.</text>
        <dbReference type="EC" id="5.6.2.2"/>
    </reaction>
</comment>
<evidence type="ECO:0000313" key="10">
    <source>
        <dbReference type="EMBL" id="ASF48384.1"/>
    </source>
</evidence>
<evidence type="ECO:0000313" key="11">
    <source>
        <dbReference type="Proteomes" id="UP000197019"/>
    </source>
</evidence>
<comment type="similarity">
    <text evidence="2">Belongs to the type II topoisomerase GyrB family.</text>
</comment>
<dbReference type="GO" id="GO:0005524">
    <property type="term" value="F:ATP binding"/>
    <property type="evidence" value="ECO:0007669"/>
    <property type="project" value="UniProtKB-KW"/>
</dbReference>
<dbReference type="PANTHER" id="PTHR45866:SF1">
    <property type="entry name" value="DNA GYRASE SUBUNIT B, MITOCHONDRIAL"/>
    <property type="match status" value="1"/>
</dbReference>
<evidence type="ECO:0000256" key="7">
    <source>
        <dbReference type="ARBA" id="ARBA00023125"/>
    </source>
</evidence>
<dbReference type="Gene3D" id="3.30.230.10">
    <property type="match status" value="1"/>
</dbReference>